<sequence>MDDLEIIPGPIDASVLTLQLNWALITAFVERWRRETHTFHLPQGEMTITLQDVGVMLGLPVDGQPVVGSTNINWHILCGKLLGRTPRPDKLKGARLSMPWLSDVFGVLPDDVTVQQYARAYILEMIGLSIFADKSGDRVHLHWLGLLRDFDIAGSYSWGSATLAWLYRELYRATKPNTKDICGALILVQLWAWSRFPHMTPDILSIQPIDYGVDATAQPLPQGPHGVRYV</sequence>
<organism evidence="2">
    <name type="scientific">Fagus sylvatica</name>
    <name type="common">Beechnut</name>
    <dbReference type="NCBI Taxonomy" id="28930"/>
    <lineage>
        <taxon>Eukaryota</taxon>
        <taxon>Viridiplantae</taxon>
        <taxon>Streptophyta</taxon>
        <taxon>Embryophyta</taxon>
        <taxon>Tracheophyta</taxon>
        <taxon>Spermatophyta</taxon>
        <taxon>Magnoliopsida</taxon>
        <taxon>eudicotyledons</taxon>
        <taxon>Gunneridae</taxon>
        <taxon>Pentapetalae</taxon>
        <taxon>rosids</taxon>
        <taxon>fabids</taxon>
        <taxon>Fagales</taxon>
        <taxon>Fagaceae</taxon>
        <taxon>Fagus</taxon>
    </lineage>
</organism>
<protein>
    <recommendedName>
        <fullName evidence="1">Aminotransferase-like plant mobile domain-containing protein</fullName>
    </recommendedName>
</protein>
<dbReference type="InterPro" id="IPR019557">
    <property type="entry name" value="AminoTfrase-like_pln_mobile"/>
</dbReference>
<evidence type="ECO:0000313" key="2">
    <source>
        <dbReference type="EMBL" id="SPC80943.1"/>
    </source>
</evidence>
<dbReference type="InterPro" id="IPR044824">
    <property type="entry name" value="MAIN-like"/>
</dbReference>
<dbReference type="PANTHER" id="PTHR46033:SF8">
    <property type="entry name" value="PROTEIN MAINTENANCE OF MERISTEMS-LIKE"/>
    <property type="match status" value="1"/>
</dbReference>
<proteinExistence type="predicted"/>
<dbReference type="Pfam" id="PF10536">
    <property type="entry name" value="PMD"/>
    <property type="match status" value="1"/>
</dbReference>
<dbReference type="AlphaFoldDB" id="A0A2N9F1F0"/>
<evidence type="ECO:0000259" key="1">
    <source>
        <dbReference type="Pfam" id="PF10536"/>
    </source>
</evidence>
<dbReference type="GO" id="GO:0010073">
    <property type="term" value="P:meristem maintenance"/>
    <property type="evidence" value="ECO:0007669"/>
    <property type="project" value="InterPro"/>
</dbReference>
<gene>
    <name evidence="2" type="ORF">FSB_LOCUS8825</name>
</gene>
<dbReference type="PANTHER" id="PTHR46033">
    <property type="entry name" value="PROTEIN MAIN-LIKE 2"/>
    <property type="match status" value="1"/>
</dbReference>
<dbReference type="EMBL" id="OIVN01000481">
    <property type="protein sequence ID" value="SPC80943.1"/>
    <property type="molecule type" value="Genomic_DNA"/>
</dbReference>
<accession>A0A2N9F1F0</accession>
<name>A0A2N9F1F0_FAGSY</name>
<feature type="domain" description="Aminotransferase-like plant mobile" evidence="1">
    <location>
        <begin position="12"/>
        <end position="205"/>
    </location>
</feature>
<reference evidence="2" key="1">
    <citation type="submission" date="2018-02" db="EMBL/GenBank/DDBJ databases">
        <authorList>
            <person name="Cohen D.B."/>
            <person name="Kent A.D."/>
        </authorList>
    </citation>
    <scope>NUCLEOTIDE SEQUENCE</scope>
</reference>